<dbReference type="Proteomes" id="UP000252081">
    <property type="component" value="Unassembled WGS sequence"/>
</dbReference>
<evidence type="ECO:0000313" key="2">
    <source>
        <dbReference type="EMBL" id="RBQ02953.1"/>
    </source>
</evidence>
<gene>
    <name evidence="2" type="ORF">DRW42_23740</name>
</gene>
<proteinExistence type="predicted"/>
<protein>
    <recommendedName>
        <fullName evidence="4">DUF2975 domain-containing protein</fullName>
    </recommendedName>
</protein>
<sequence>MEIMKNRLQQIQKISVGMWLVVWLIFFISGISEIIKDFRSPTNSILFIDGVKQAVSLVFYFCIGWLLFKLVYNNRQHIATTIVSDKGIKKIKAIWYTIFSYLIFKFFFITIISWFILPRLADVQQAEVLGYGVKVGIKPFTDLFIANVIVWALLLVINYSLRLKKENDLTI</sequence>
<reference evidence="2 3" key="1">
    <citation type="submission" date="2018-07" db="EMBL/GenBank/DDBJ databases">
        <title>A draft genome of a endophytic bacteria, a new species of Pedobacter.</title>
        <authorList>
            <person name="Zhang Z.D."/>
            <person name="Chen Z.J."/>
        </authorList>
    </citation>
    <scope>NUCLEOTIDE SEQUENCE [LARGE SCALE GENOMIC DNA]</scope>
    <source>
        <strain evidence="2 3">RS10</strain>
    </source>
</reference>
<accession>A0A366KNW2</accession>
<evidence type="ECO:0000256" key="1">
    <source>
        <dbReference type="SAM" id="Phobius"/>
    </source>
</evidence>
<dbReference type="EMBL" id="QNQU01000027">
    <property type="protein sequence ID" value="RBQ02953.1"/>
    <property type="molecule type" value="Genomic_DNA"/>
</dbReference>
<dbReference type="AlphaFoldDB" id="A0A366KNW2"/>
<evidence type="ECO:0000313" key="3">
    <source>
        <dbReference type="Proteomes" id="UP000252081"/>
    </source>
</evidence>
<name>A0A366KNW2_9SPHI</name>
<keyword evidence="1" id="KW-0472">Membrane</keyword>
<organism evidence="2 3">
    <name type="scientific">Pedobacter miscanthi</name>
    <dbReference type="NCBI Taxonomy" id="2259170"/>
    <lineage>
        <taxon>Bacteria</taxon>
        <taxon>Pseudomonadati</taxon>
        <taxon>Bacteroidota</taxon>
        <taxon>Sphingobacteriia</taxon>
        <taxon>Sphingobacteriales</taxon>
        <taxon>Sphingobacteriaceae</taxon>
        <taxon>Pedobacter</taxon>
    </lineage>
</organism>
<keyword evidence="1" id="KW-0812">Transmembrane</keyword>
<keyword evidence="1" id="KW-1133">Transmembrane helix</keyword>
<feature type="transmembrane region" description="Helical" evidence="1">
    <location>
        <begin position="93"/>
        <end position="117"/>
    </location>
</feature>
<comment type="caution">
    <text evidence="2">The sequence shown here is derived from an EMBL/GenBank/DDBJ whole genome shotgun (WGS) entry which is preliminary data.</text>
</comment>
<evidence type="ECO:0008006" key="4">
    <source>
        <dbReference type="Google" id="ProtNLM"/>
    </source>
</evidence>
<feature type="transmembrane region" description="Helical" evidence="1">
    <location>
        <begin position="143"/>
        <end position="161"/>
    </location>
</feature>
<keyword evidence="3" id="KW-1185">Reference proteome</keyword>
<feature type="transmembrane region" description="Helical" evidence="1">
    <location>
        <begin position="55"/>
        <end position="72"/>
    </location>
</feature>
<feature type="transmembrane region" description="Helical" evidence="1">
    <location>
        <begin position="16"/>
        <end position="35"/>
    </location>
</feature>